<dbReference type="InterPro" id="IPR043128">
    <property type="entry name" value="Rev_trsase/Diguanyl_cyclase"/>
</dbReference>
<dbReference type="CDD" id="cd01949">
    <property type="entry name" value="GGDEF"/>
    <property type="match status" value="1"/>
</dbReference>
<dbReference type="Pfam" id="PF00990">
    <property type="entry name" value="GGDEF"/>
    <property type="match status" value="1"/>
</dbReference>
<accession>A0A6J4PNT4</accession>
<feature type="domain" description="Response regulatory" evidence="2">
    <location>
        <begin position="2"/>
        <end position="122"/>
    </location>
</feature>
<dbReference type="InterPro" id="IPR000160">
    <property type="entry name" value="GGDEF_dom"/>
</dbReference>
<dbReference type="Pfam" id="PF00072">
    <property type="entry name" value="Response_reg"/>
    <property type="match status" value="1"/>
</dbReference>
<dbReference type="PANTHER" id="PTHR45138:SF9">
    <property type="entry name" value="DIGUANYLATE CYCLASE DGCM-RELATED"/>
    <property type="match status" value="1"/>
</dbReference>
<dbReference type="GO" id="GO:0000160">
    <property type="term" value="P:phosphorelay signal transduction system"/>
    <property type="evidence" value="ECO:0007669"/>
    <property type="project" value="InterPro"/>
</dbReference>
<evidence type="ECO:0000313" key="4">
    <source>
        <dbReference type="EMBL" id="CAA9421455.1"/>
    </source>
</evidence>
<dbReference type="GO" id="GO:0043709">
    <property type="term" value="P:cell adhesion involved in single-species biofilm formation"/>
    <property type="evidence" value="ECO:0007669"/>
    <property type="project" value="TreeGrafter"/>
</dbReference>
<dbReference type="FunFam" id="3.30.70.270:FF:000001">
    <property type="entry name" value="Diguanylate cyclase domain protein"/>
    <property type="match status" value="1"/>
</dbReference>
<dbReference type="EMBL" id="CADCUV010000117">
    <property type="protein sequence ID" value="CAA9421455.1"/>
    <property type="molecule type" value="Genomic_DNA"/>
</dbReference>
<reference evidence="4" key="1">
    <citation type="submission" date="2020-02" db="EMBL/GenBank/DDBJ databases">
        <authorList>
            <person name="Meier V. D."/>
        </authorList>
    </citation>
    <scope>NUCLEOTIDE SEQUENCE</scope>
    <source>
        <strain evidence="4">AVDCRST_MAG22</strain>
    </source>
</reference>
<dbReference type="PANTHER" id="PTHR45138">
    <property type="entry name" value="REGULATORY COMPONENTS OF SENSORY TRANSDUCTION SYSTEM"/>
    <property type="match status" value="1"/>
</dbReference>
<dbReference type="AlphaFoldDB" id="A0A6J4PNT4"/>
<feature type="modified residue" description="4-aspartylphosphate" evidence="1">
    <location>
        <position position="52"/>
    </location>
</feature>
<dbReference type="SMART" id="SM00267">
    <property type="entry name" value="GGDEF"/>
    <property type="match status" value="1"/>
</dbReference>
<protein>
    <submittedName>
        <fullName evidence="4">GGDEF domain protein</fullName>
    </submittedName>
</protein>
<dbReference type="InterPro" id="IPR001789">
    <property type="entry name" value="Sig_transdc_resp-reg_receiver"/>
</dbReference>
<dbReference type="GO" id="GO:1902201">
    <property type="term" value="P:negative regulation of bacterial-type flagellum-dependent cell motility"/>
    <property type="evidence" value="ECO:0007669"/>
    <property type="project" value="TreeGrafter"/>
</dbReference>
<dbReference type="PROSITE" id="PS50887">
    <property type="entry name" value="GGDEF"/>
    <property type="match status" value="1"/>
</dbReference>
<dbReference type="InterPro" id="IPR050469">
    <property type="entry name" value="Diguanylate_Cyclase"/>
</dbReference>
<dbReference type="PROSITE" id="PS50110">
    <property type="entry name" value="RESPONSE_REGULATORY"/>
    <property type="match status" value="1"/>
</dbReference>
<dbReference type="Gene3D" id="3.30.70.270">
    <property type="match status" value="1"/>
</dbReference>
<evidence type="ECO:0000256" key="1">
    <source>
        <dbReference type="PROSITE-ProRule" id="PRU00169"/>
    </source>
</evidence>
<evidence type="ECO:0000259" key="3">
    <source>
        <dbReference type="PROSITE" id="PS50887"/>
    </source>
</evidence>
<dbReference type="SUPFAM" id="SSF55073">
    <property type="entry name" value="Nucleotide cyclase"/>
    <property type="match status" value="1"/>
</dbReference>
<dbReference type="NCBIfam" id="TIGR00254">
    <property type="entry name" value="GGDEF"/>
    <property type="match status" value="1"/>
</dbReference>
<evidence type="ECO:0000259" key="2">
    <source>
        <dbReference type="PROSITE" id="PS50110"/>
    </source>
</evidence>
<gene>
    <name evidence="4" type="ORF">AVDCRST_MAG22-2598</name>
</gene>
<feature type="domain" description="GGDEF" evidence="3">
    <location>
        <begin position="179"/>
        <end position="313"/>
    </location>
</feature>
<proteinExistence type="predicted"/>
<keyword evidence="1" id="KW-0597">Phosphoprotein</keyword>
<sequence length="314" mass="34948">MKILVAEDDAVSRTILRRAVEKLGHECLVAEDGRKAWELYCAAPNVDVVISDWMMPEVDGLELCRKIRDEERGDGRGYTYFVFLTALGDREHLLQGLAAGADDYLSKPLDRDELGMRLTSARRVTELHRRLAFQNGELEKLNWMLFEQSREDPLTSLGNRLRLQEDVGGLQGRAERYGHSYAVVLCDVDNFKAYNDRYGHLAGDDVLRRVAETISASLRDGDTAYRYGGEEFLIVLPEQDVEAAAAIADRLRRAVQGLGMPHEANDPPGVVTMSAGVAALYRTADSDDLLKRADAALYASKEAGRNRVSIDDGD</sequence>
<dbReference type="SUPFAM" id="SSF52172">
    <property type="entry name" value="CheY-like"/>
    <property type="match status" value="1"/>
</dbReference>
<dbReference type="InterPro" id="IPR029787">
    <property type="entry name" value="Nucleotide_cyclase"/>
</dbReference>
<dbReference type="Gene3D" id="3.40.50.2300">
    <property type="match status" value="1"/>
</dbReference>
<dbReference type="InterPro" id="IPR011006">
    <property type="entry name" value="CheY-like_superfamily"/>
</dbReference>
<organism evidence="4">
    <name type="scientific">uncultured Rubrobacteraceae bacterium</name>
    <dbReference type="NCBI Taxonomy" id="349277"/>
    <lineage>
        <taxon>Bacteria</taxon>
        <taxon>Bacillati</taxon>
        <taxon>Actinomycetota</taxon>
        <taxon>Rubrobacteria</taxon>
        <taxon>Rubrobacterales</taxon>
        <taxon>Rubrobacteraceae</taxon>
        <taxon>environmental samples</taxon>
    </lineage>
</organism>
<dbReference type="CDD" id="cd17546">
    <property type="entry name" value="REC_hyHK_CKI1_RcsC-like"/>
    <property type="match status" value="1"/>
</dbReference>
<dbReference type="GO" id="GO:0052621">
    <property type="term" value="F:diguanylate cyclase activity"/>
    <property type="evidence" value="ECO:0007669"/>
    <property type="project" value="TreeGrafter"/>
</dbReference>
<name>A0A6J4PNT4_9ACTN</name>
<dbReference type="SMART" id="SM00448">
    <property type="entry name" value="REC"/>
    <property type="match status" value="1"/>
</dbReference>
<dbReference type="GO" id="GO:0005886">
    <property type="term" value="C:plasma membrane"/>
    <property type="evidence" value="ECO:0007669"/>
    <property type="project" value="TreeGrafter"/>
</dbReference>